<gene>
    <name evidence="1" type="ORF">FCALED_LOCUS2491</name>
</gene>
<protein>
    <submittedName>
        <fullName evidence="1">11700_t:CDS:1</fullName>
    </submittedName>
</protein>
<comment type="caution">
    <text evidence="1">The sequence shown here is derived from an EMBL/GenBank/DDBJ whole genome shotgun (WGS) entry which is preliminary data.</text>
</comment>
<dbReference type="AlphaFoldDB" id="A0A9N8ZAD2"/>
<name>A0A9N8ZAD2_9GLOM</name>
<evidence type="ECO:0000313" key="2">
    <source>
        <dbReference type="Proteomes" id="UP000789570"/>
    </source>
</evidence>
<keyword evidence="2" id="KW-1185">Reference proteome</keyword>
<dbReference type="Proteomes" id="UP000789570">
    <property type="component" value="Unassembled WGS sequence"/>
</dbReference>
<evidence type="ECO:0000313" key="1">
    <source>
        <dbReference type="EMBL" id="CAG8476481.1"/>
    </source>
</evidence>
<accession>A0A9N8ZAD2</accession>
<reference evidence="1" key="1">
    <citation type="submission" date="2021-06" db="EMBL/GenBank/DDBJ databases">
        <authorList>
            <person name="Kallberg Y."/>
            <person name="Tangrot J."/>
            <person name="Rosling A."/>
        </authorList>
    </citation>
    <scope>NUCLEOTIDE SEQUENCE</scope>
    <source>
        <strain evidence="1">UK204</strain>
    </source>
</reference>
<dbReference type="EMBL" id="CAJVPQ010000380">
    <property type="protein sequence ID" value="CAG8476481.1"/>
    <property type="molecule type" value="Genomic_DNA"/>
</dbReference>
<proteinExistence type="predicted"/>
<sequence length="49" mass="5370">METKFFEIGNLGLGNISEECSENAFVAKTITYGVKHLPSHKGKQGSSRQ</sequence>
<organism evidence="1 2">
    <name type="scientific">Funneliformis caledonium</name>
    <dbReference type="NCBI Taxonomy" id="1117310"/>
    <lineage>
        <taxon>Eukaryota</taxon>
        <taxon>Fungi</taxon>
        <taxon>Fungi incertae sedis</taxon>
        <taxon>Mucoromycota</taxon>
        <taxon>Glomeromycotina</taxon>
        <taxon>Glomeromycetes</taxon>
        <taxon>Glomerales</taxon>
        <taxon>Glomeraceae</taxon>
        <taxon>Funneliformis</taxon>
    </lineage>
</organism>